<name>A0A368G7H2_ANCCA</name>
<evidence type="ECO:0000259" key="1">
    <source>
        <dbReference type="Pfam" id="PF05131"/>
    </source>
</evidence>
<dbReference type="AlphaFoldDB" id="A0A368G7H2"/>
<dbReference type="OrthoDB" id="5864388at2759"/>
<accession>A0A368G7H2</accession>
<sequence length="78" mass="8287">GVVSCVAWNPECIKEGETGHILLGTTRGAIIETVISANGVVSFVKEHTTSFGGEKDLGISSLFIYLISDDNVKATKYV</sequence>
<protein>
    <recommendedName>
        <fullName evidence="1">Pep3/Vps18 beta-propeller domain-containing protein</fullName>
    </recommendedName>
</protein>
<reference evidence="2 3" key="1">
    <citation type="submission" date="2014-10" db="EMBL/GenBank/DDBJ databases">
        <title>Draft genome of the hookworm Ancylostoma caninum.</title>
        <authorList>
            <person name="Mitreva M."/>
        </authorList>
    </citation>
    <scope>NUCLEOTIDE SEQUENCE [LARGE SCALE GENOMIC DNA]</scope>
    <source>
        <strain evidence="2 3">Baltimore</strain>
    </source>
</reference>
<dbReference type="EMBL" id="JOJR01000287">
    <property type="protein sequence ID" value="RCN40376.1"/>
    <property type="molecule type" value="Genomic_DNA"/>
</dbReference>
<dbReference type="Proteomes" id="UP000252519">
    <property type="component" value="Unassembled WGS sequence"/>
</dbReference>
<feature type="non-terminal residue" evidence="2">
    <location>
        <position position="1"/>
    </location>
</feature>
<evidence type="ECO:0000313" key="2">
    <source>
        <dbReference type="EMBL" id="RCN40376.1"/>
    </source>
</evidence>
<dbReference type="InterPro" id="IPR007810">
    <property type="entry name" value="Pep3/Vps18_beta-prop"/>
</dbReference>
<dbReference type="STRING" id="29170.A0A368G7H2"/>
<feature type="domain" description="Pep3/Vps18 beta-propeller" evidence="1">
    <location>
        <begin position="3"/>
        <end position="42"/>
    </location>
</feature>
<dbReference type="Pfam" id="PF05131">
    <property type="entry name" value="Pep3_Vps18"/>
    <property type="match status" value="1"/>
</dbReference>
<evidence type="ECO:0000313" key="3">
    <source>
        <dbReference type="Proteomes" id="UP000252519"/>
    </source>
</evidence>
<comment type="caution">
    <text evidence="2">The sequence shown here is derived from an EMBL/GenBank/DDBJ whole genome shotgun (WGS) entry which is preliminary data.</text>
</comment>
<gene>
    <name evidence="2" type="ORF">ANCCAN_13667</name>
</gene>
<proteinExistence type="predicted"/>
<organism evidence="2 3">
    <name type="scientific">Ancylostoma caninum</name>
    <name type="common">Dog hookworm</name>
    <dbReference type="NCBI Taxonomy" id="29170"/>
    <lineage>
        <taxon>Eukaryota</taxon>
        <taxon>Metazoa</taxon>
        <taxon>Ecdysozoa</taxon>
        <taxon>Nematoda</taxon>
        <taxon>Chromadorea</taxon>
        <taxon>Rhabditida</taxon>
        <taxon>Rhabditina</taxon>
        <taxon>Rhabditomorpha</taxon>
        <taxon>Strongyloidea</taxon>
        <taxon>Ancylostomatidae</taxon>
        <taxon>Ancylostomatinae</taxon>
        <taxon>Ancylostoma</taxon>
    </lineage>
</organism>
<keyword evidence="3" id="KW-1185">Reference proteome</keyword>